<dbReference type="EMBL" id="BAAAFM010000001">
    <property type="protein sequence ID" value="GAA0199839.1"/>
    <property type="molecule type" value="Genomic_DNA"/>
</dbReference>
<dbReference type="Proteomes" id="UP001501221">
    <property type="component" value="Unassembled WGS sequence"/>
</dbReference>
<dbReference type="PANTHER" id="PTHR43792:SF1">
    <property type="entry name" value="N-ACETYLTRANSFERASE DOMAIN-CONTAINING PROTEIN"/>
    <property type="match status" value="1"/>
</dbReference>
<dbReference type="InterPro" id="IPR000182">
    <property type="entry name" value="GNAT_dom"/>
</dbReference>
<dbReference type="Gene3D" id="3.40.630.30">
    <property type="match status" value="1"/>
</dbReference>
<feature type="domain" description="N-acetyltransferase" evidence="1">
    <location>
        <begin position="10"/>
        <end position="175"/>
    </location>
</feature>
<sequence length="180" mass="21457">MKESIDTERLLLRPLKESDFEDYCEYAMDPNVMQYIMPVSNRKDAHDIFMNHFGDWTGEEGRWMGAAVVLKSENKLIGDIGFRYRDKYHGHIEIGYKFNRDYHGQGFGTEAIRELLKTIVSDWPCHKIVAYCEPRNIPSWKLMEHFGMTREAYFKEHFKFEDRWQDEVAYGCLVRNLKNL</sequence>
<name>A0ABP3CDM7_9GAMM</name>
<protein>
    <submittedName>
        <fullName evidence="2">GNAT family N-acetyltransferase</fullName>
    </submittedName>
</protein>
<evidence type="ECO:0000313" key="3">
    <source>
        <dbReference type="Proteomes" id="UP001501221"/>
    </source>
</evidence>
<evidence type="ECO:0000259" key="1">
    <source>
        <dbReference type="PROSITE" id="PS51186"/>
    </source>
</evidence>
<organism evidence="2 3">
    <name type="scientific">Kangiella japonica</name>
    <dbReference type="NCBI Taxonomy" id="647384"/>
    <lineage>
        <taxon>Bacteria</taxon>
        <taxon>Pseudomonadati</taxon>
        <taxon>Pseudomonadota</taxon>
        <taxon>Gammaproteobacteria</taxon>
        <taxon>Kangiellales</taxon>
        <taxon>Kangiellaceae</taxon>
        <taxon>Kangiella</taxon>
    </lineage>
</organism>
<comment type="caution">
    <text evidence="2">The sequence shown here is derived from an EMBL/GenBank/DDBJ whole genome shotgun (WGS) entry which is preliminary data.</text>
</comment>
<dbReference type="InterPro" id="IPR016181">
    <property type="entry name" value="Acyl_CoA_acyltransferase"/>
</dbReference>
<dbReference type="Pfam" id="PF13302">
    <property type="entry name" value="Acetyltransf_3"/>
    <property type="match status" value="1"/>
</dbReference>
<reference evidence="3" key="1">
    <citation type="journal article" date="2019" name="Int. J. Syst. Evol. Microbiol.">
        <title>The Global Catalogue of Microorganisms (GCM) 10K type strain sequencing project: providing services to taxonomists for standard genome sequencing and annotation.</title>
        <authorList>
            <consortium name="The Broad Institute Genomics Platform"/>
            <consortium name="The Broad Institute Genome Sequencing Center for Infectious Disease"/>
            <person name="Wu L."/>
            <person name="Ma J."/>
        </authorList>
    </citation>
    <scope>NUCLEOTIDE SEQUENCE [LARGE SCALE GENOMIC DNA]</scope>
    <source>
        <strain evidence="3">JCM 16211</strain>
    </source>
</reference>
<dbReference type="InterPro" id="IPR051531">
    <property type="entry name" value="N-acetyltransferase"/>
</dbReference>
<accession>A0ABP3CDM7</accession>
<dbReference type="RefSeq" id="WP_343985767.1">
    <property type="nucleotide sequence ID" value="NZ_BAAAFM010000001.1"/>
</dbReference>
<dbReference type="SUPFAM" id="SSF55729">
    <property type="entry name" value="Acyl-CoA N-acyltransferases (Nat)"/>
    <property type="match status" value="1"/>
</dbReference>
<gene>
    <name evidence="2" type="ORF">GCM10009123_04010</name>
</gene>
<dbReference type="PROSITE" id="PS51186">
    <property type="entry name" value="GNAT"/>
    <property type="match status" value="1"/>
</dbReference>
<evidence type="ECO:0000313" key="2">
    <source>
        <dbReference type="EMBL" id="GAA0199839.1"/>
    </source>
</evidence>
<keyword evidence="3" id="KW-1185">Reference proteome</keyword>
<dbReference type="PANTHER" id="PTHR43792">
    <property type="entry name" value="GNAT FAMILY, PUTATIVE (AFU_ORTHOLOGUE AFUA_3G00765)-RELATED-RELATED"/>
    <property type="match status" value="1"/>
</dbReference>
<proteinExistence type="predicted"/>